<accession>A0ABR1FCF7</accession>
<dbReference type="InterPro" id="IPR013857">
    <property type="entry name" value="NADH-UbQ_OxRdtase-assoc_prot30"/>
</dbReference>
<dbReference type="EMBL" id="JBBJBU010000001">
    <property type="protein sequence ID" value="KAK7207533.1"/>
    <property type="molecule type" value="Genomic_DNA"/>
</dbReference>
<evidence type="ECO:0000313" key="8">
    <source>
        <dbReference type="Proteomes" id="UP001498771"/>
    </source>
</evidence>
<reference evidence="7 8" key="1">
    <citation type="submission" date="2024-03" db="EMBL/GenBank/DDBJ databases">
        <title>Genome-scale model development and genomic sequencing of the oleaginous clade Lipomyces.</title>
        <authorList>
            <consortium name="Lawrence Berkeley National Laboratory"/>
            <person name="Czajka J.J."/>
            <person name="Han Y."/>
            <person name="Kim J."/>
            <person name="Mondo S.J."/>
            <person name="Hofstad B.A."/>
            <person name="Robles A."/>
            <person name="Haridas S."/>
            <person name="Riley R."/>
            <person name="LaButti K."/>
            <person name="Pangilinan J."/>
            <person name="Andreopoulos W."/>
            <person name="Lipzen A."/>
            <person name="Yan J."/>
            <person name="Wang M."/>
            <person name="Ng V."/>
            <person name="Grigoriev I.V."/>
            <person name="Spatafora J.W."/>
            <person name="Magnuson J.K."/>
            <person name="Baker S.E."/>
            <person name="Pomraning K.R."/>
        </authorList>
    </citation>
    <scope>NUCLEOTIDE SEQUENCE [LARGE SCALE GENOMIC DNA]</scope>
    <source>
        <strain evidence="7 8">Phaff 52-87</strain>
    </source>
</reference>
<dbReference type="RefSeq" id="XP_064770566.1">
    <property type="nucleotide sequence ID" value="XM_064909926.1"/>
</dbReference>
<dbReference type="SUPFAM" id="SSF49785">
    <property type="entry name" value="Galactose-binding domain-like"/>
    <property type="match status" value="1"/>
</dbReference>
<gene>
    <name evidence="7" type="ORF">BZA70DRAFT_17926</name>
</gene>
<keyword evidence="8" id="KW-1185">Reference proteome</keyword>
<keyword evidence="3" id="KW-0496">Mitochondrion</keyword>
<protein>
    <submittedName>
        <fullName evidence="7">Complex I intermediate-associated protein 30-domain-containing protein</fullName>
    </submittedName>
</protein>
<dbReference type="Pfam" id="PF08547">
    <property type="entry name" value="CIA30"/>
    <property type="match status" value="1"/>
</dbReference>
<dbReference type="GeneID" id="90035438"/>
<dbReference type="InterPro" id="IPR008979">
    <property type="entry name" value="Galactose-bd-like_sf"/>
</dbReference>
<dbReference type="Proteomes" id="UP001498771">
    <property type="component" value="Unassembled WGS sequence"/>
</dbReference>
<dbReference type="PANTHER" id="PTHR13194:SF18">
    <property type="entry name" value="COMPLEX I INTERMEDIATE-ASSOCIATED PROTEIN 30, MITOCHONDRIAL"/>
    <property type="match status" value="1"/>
</dbReference>
<evidence type="ECO:0000256" key="3">
    <source>
        <dbReference type="ARBA" id="ARBA00023128"/>
    </source>
</evidence>
<evidence type="ECO:0000256" key="1">
    <source>
        <dbReference type="ARBA" id="ARBA00004173"/>
    </source>
</evidence>
<comment type="subcellular location">
    <subcellularLocation>
        <location evidence="1">Mitochondrion</location>
    </subcellularLocation>
</comment>
<evidence type="ECO:0000313" key="7">
    <source>
        <dbReference type="EMBL" id="KAK7207533.1"/>
    </source>
</evidence>
<evidence type="ECO:0000256" key="4">
    <source>
        <dbReference type="ARBA" id="ARBA00023186"/>
    </source>
</evidence>
<name>A0ABR1FCF7_9ASCO</name>
<dbReference type="PANTHER" id="PTHR13194">
    <property type="entry name" value="COMPLEX I INTERMEDIATE-ASSOCIATED PROTEIN 30"/>
    <property type="match status" value="1"/>
</dbReference>
<feature type="compositionally biased region" description="Basic and acidic residues" evidence="5">
    <location>
        <begin position="242"/>
        <end position="263"/>
    </location>
</feature>
<proteinExistence type="inferred from homology"/>
<evidence type="ECO:0000256" key="2">
    <source>
        <dbReference type="ARBA" id="ARBA00007884"/>
    </source>
</evidence>
<keyword evidence="4" id="KW-0143">Chaperone</keyword>
<dbReference type="InterPro" id="IPR039131">
    <property type="entry name" value="NDUFAF1"/>
</dbReference>
<evidence type="ECO:0000256" key="5">
    <source>
        <dbReference type="SAM" id="MobiDB-lite"/>
    </source>
</evidence>
<organism evidence="7 8">
    <name type="scientific">Myxozyma melibiosi</name>
    <dbReference type="NCBI Taxonomy" id="54550"/>
    <lineage>
        <taxon>Eukaryota</taxon>
        <taxon>Fungi</taxon>
        <taxon>Dikarya</taxon>
        <taxon>Ascomycota</taxon>
        <taxon>Saccharomycotina</taxon>
        <taxon>Lipomycetes</taxon>
        <taxon>Lipomycetales</taxon>
        <taxon>Lipomycetaceae</taxon>
        <taxon>Myxozyma</taxon>
    </lineage>
</organism>
<sequence length="263" mass="30707">MVTTEGFLARSLRALKVLVKSSTTAQMTRQEVFDLIKFDSPESISKCLTRSDQELGGYSTVNLDWDEKEKCAHFHGNLSLDLPPSRPEVTRSGYAMFRTKDRPRNFKDDVIYWNLSDATHIAMRVKGDRRKYFVNLQSKTALPTEIHQHRLFLYDPGNWEIAVIPFKNFLLTHWGRVEQHQQIDQAKVKTVGIGLLDRRYGPFSLKVGWIKAITDDEAMKYLQERRVRYENWKRNNPAAAAESEKKLSEFEERKRKDPNPMEL</sequence>
<comment type="similarity">
    <text evidence="2">Belongs to the CIA30 family.</text>
</comment>
<comment type="caution">
    <text evidence="7">The sequence shown here is derived from an EMBL/GenBank/DDBJ whole genome shotgun (WGS) entry which is preliminary data.</text>
</comment>
<feature type="region of interest" description="Disordered" evidence="5">
    <location>
        <begin position="233"/>
        <end position="263"/>
    </location>
</feature>
<evidence type="ECO:0000259" key="6">
    <source>
        <dbReference type="Pfam" id="PF08547"/>
    </source>
</evidence>
<feature type="domain" description="NADH:ubiquinone oxidoreductase intermediate-associated protein 30" evidence="6">
    <location>
        <begin position="36"/>
        <end position="207"/>
    </location>
</feature>